<comment type="caution">
    <text evidence="2">The sequence shown here is derived from an EMBL/GenBank/DDBJ whole genome shotgun (WGS) entry which is preliminary data.</text>
</comment>
<name>A0A225VKX5_9STRA</name>
<organism evidence="2 3">
    <name type="scientific">Phytophthora megakarya</name>
    <dbReference type="NCBI Taxonomy" id="4795"/>
    <lineage>
        <taxon>Eukaryota</taxon>
        <taxon>Sar</taxon>
        <taxon>Stramenopiles</taxon>
        <taxon>Oomycota</taxon>
        <taxon>Peronosporomycetes</taxon>
        <taxon>Peronosporales</taxon>
        <taxon>Peronosporaceae</taxon>
        <taxon>Phytophthora</taxon>
    </lineage>
</organism>
<feature type="domain" description="EH" evidence="1">
    <location>
        <begin position="20"/>
        <end position="112"/>
    </location>
</feature>
<accession>A0A225VKX5</accession>
<sequence>MSIASADDVQLDTQLYTMIELEANRYRAFFAKLSVNECSISRDVALEFFRKSKLSEEQVQELYSRLKGLRLLQERERVNETEFVMGMHFIVCMTKRNLVKIPPTFPSYLFPSLDLTSEFPSSDPFDSSTAPLGPNPPISIITTSTMTLGTPLSDAQSLSDLVTTELRNKQHEVEVLSRVQHSEMRALQSLHACVERIADQVDRLGFPVPNSSRSLEVLDDLRNLLQKHILAAKQEIQSIQIDAQMRSVASEVAQESGPREDPLNVSCSLTQELIALQHQTSQLMTKKTDVIERLVAVKTGGSAAGTIEWLDIYWRS</sequence>
<dbReference type="Proteomes" id="UP000198211">
    <property type="component" value="Unassembled WGS sequence"/>
</dbReference>
<dbReference type="Gene3D" id="1.10.238.10">
    <property type="entry name" value="EF-hand"/>
    <property type="match status" value="1"/>
</dbReference>
<evidence type="ECO:0000259" key="1">
    <source>
        <dbReference type="Pfam" id="PF12763"/>
    </source>
</evidence>
<evidence type="ECO:0000313" key="3">
    <source>
        <dbReference type="Proteomes" id="UP000198211"/>
    </source>
</evidence>
<dbReference type="EMBL" id="NBNE01004160">
    <property type="protein sequence ID" value="OWZ05995.1"/>
    <property type="molecule type" value="Genomic_DNA"/>
</dbReference>
<dbReference type="AlphaFoldDB" id="A0A225VKX5"/>
<protein>
    <recommendedName>
        <fullName evidence="1">EH domain-containing protein</fullName>
    </recommendedName>
</protein>
<dbReference type="InterPro" id="IPR000261">
    <property type="entry name" value="EH_dom"/>
</dbReference>
<dbReference type="OrthoDB" id="524326at2759"/>
<proteinExistence type="predicted"/>
<evidence type="ECO:0000313" key="2">
    <source>
        <dbReference type="EMBL" id="OWZ05995.1"/>
    </source>
</evidence>
<keyword evidence="3" id="KW-1185">Reference proteome</keyword>
<reference evidence="3" key="1">
    <citation type="submission" date="2017-03" db="EMBL/GenBank/DDBJ databases">
        <title>Phytopthora megakarya and P. palmivora, two closely related causual agents of cacao black pod achieved similar genome size and gene model numbers by different mechanisms.</title>
        <authorList>
            <person name="Ali S."/>
            <person name="Shao J."/>
            <person name="Larry D.J."/>
            <person name="Kronmiller B."/>
            <person name="Shen D."/>
            <person name="Strem M.D."/>
            <person name="Melnick R.L."/>
            <person name="Guiltinan M.J."/>
            <person name="Tyler B.M."/>
            <person name="Meinhardt L.W."/>
            <person name="Bailey B.A."/>
        </authorList>
    </citation>
    <scope>NUCLEOTIDE SEQUENCE [LARGE SCALE GENOMIC DNA]</scope>
    <source>
        <strain evidence="3">zdho120</strain>
    </source>
</reference>
<gene>
    <name evidence="2" type="ORF">PHMEG_00021814</name>
</gene>
<dbReference type="Pfam" id="PF12763">
    <property type="entry name" value="EH"/>
    <property type="match status" value="1"/>
</dbReference>